<name>A0AAD7N7V1_9AGAR</name>
<evidence type="ECO:0000313" key="2">
    <source>
        <dbReference type="EMBL" id="KAJ7749689.1"/>
    </source>
</evidence>
<dbReference type="Proteomes" id="UP001215598">
    <property type="component" value="Unassembled WGS sequence"/>
</dbReference>
<dbReference type="AlphaFoldDB" id="A0AAD7N7V1"/>
<organism evidence="2 3">
    <name type="scientific">Mycena metata</name>
    <dbReference type="NCBI Taxonomy" id="1033252"/>
    <lineage>
        <taxon>Eukaryota</taxon>
        <taxon>Fungi</taxon>
        <taxon>Dikarya</taxon>
        <taxon>Basidiomycota</taxon>
        <taxon>Agaricomycotina</taxon>
        <taxon>Agaricomycetes</taxon>
        <taxon>Agaricomycetidae</taxon>
        <taxon>Agaricales</taxon>
        <taxon>Marasmiineae</taxon>
        <taxon>Mycenaceae</taxon>
        <taxon>Mycena</taxon>
    </lineage>
</organism>
<gene>
    <name evidence="2" type="ORF">B0H16DRAFT_1551078</name>
</gene>
<evidence type="ECO:0000256" key="1">
    <source>
        <dbReference type="SAM" id="SignalP"/>
    </source>
</evidence>
<feature type="signal peptide" evidence="1">
    <location>
        <begin position="1"/>
        <end position="19"/>
    </location>
</feature>
<keyword evidence="1" id="KW-0732">Signal</keyword>
<feature type="chain" id="PRO_5042096824" evidence="1">
    <location>
        <begin position="20"/>
        <end position="112"/>
    </location>
</feature>
<accession>A0AAD7N7V1</accession>
<comment type="caution">
    <text evidence="2">The sequence shown here is derived from an EMBL/GenBank/DDBJ whole genome shotgun (WGS) entry which is preliminary data.</text>
</comment>
<protein>
    <submittedName>
        <fullName evidence="2">Uncharacterized protein</fullName>
    </submittedName>
</protein>
<evidence type="ECO:0000313" key="3">
    <source>
        <dbReference type="Proteomes" id="UP001215598"/>
    </source>
</evidence>
<dbReference type="EMBL" id="JARKIB010000068">
    <property type="protein sequence ID" value="KAJ7749689.1"/>
    <property type="molecule type" value="Genomic_DNA"/>
</dbReference>
<sequence>MLVILRAAVSAAVVSTAYAIPIPQGADSDVPGFFNTVLSQVASTSSMEGLSETADQFTTIVTSTLSGGSPEIMTESDVCACLLPGSVTQHIVTWTRTVTLSSPTVQPPESHP</sequence>
<keyword evidence="3" id="KW-1185">Reference proteome</keyword>
<reference evidence="2" key="1">
    <citation type="submission" date="2023-03" db="EMBL/GenBank/DDBJ databases">
        <title>Massive genome expansion in bonnet fungi (Mycena s.s.) driven by repeated elements and novel gene families across ecological guilds.</title>
        <authorList>
            <consortium name="Lawrence Berkeley National Laboratory"/>
            <person name="Harder C.B."/>
            <person name="Miyauchi S."/>
            <person name="Viragh M."/>
            <person name="Kuo A."/>
            <person name="Thoen E."/>
            <person name="Andreopoulos B."/>
            <person name="Lu D."/>
            <person name="Skrede I."/>
            <person name="Drula E."/>
            <person name="Henrissat B."/>
            <person name="Morin E."/>
            <person name="Kohler A."/>
            <person name="Barry K."/>
            <person name="LaButti K."/>
            <person name="Morin E."/>
            <person name="Salamov A."/>
            <person name="Lipzen A."/>
            <person name="Mereny Z."/>
            <person name="Hegedus B."/>
            <person name="Baldrian P."/>
            <person name="Stursova M."/>
            <person name="Weitz H."/>
            <person name="Taylor A."/>
            <person name="Grigoriev I.V."/>
            <person name="Nagy L.G."/>
            <person name="Martin F."/>
            <person name="Kauserud H."/>
        </authorList>
    </citation>
    <scope>NUCLEOTIDE SEQUENCE</scope>
    <source>
        <strain evidence="2">CBHHK182m</strain>
    </source>
</reference>
<proteinExistence type="predicted"/>